<evidence type="ECO:0000256" key="1">
    <source>
        <dbReference type="SAM" id="MobiDB-lite"/>
    </source>
</evidence>
<dbReference type="AlphaFoldDB" id="A0A9N9CEN9"/>
<proteinExistence type="predicted"/>
<feature type="compositionally biased region" description="Basic and acidic residues" evidence="1">
    <location>
        <begin position="65"/>
        <end position="75"/>
    </location>
</feature>
<gene>
    <name evidence="2" type="ORF">DERYTH_LOCUS7404</name>
</gene>
<reference evidence="2" key="1">
    <citation type="submission" date="2021-06" db="EMBL/GenBank/DDBJ databases">
        <authorList>
            <person name="Kallberg Y."/>
            <person name="Tangrot J."/>
            <person name="Rosling A."/>
        </authorList>
    </citation>
    <scope>NUCLEOTIDE SEQUENCE</scope>
    <source>
        <strain evidence="2">MA453B</strain>
    </source>
</reference>
<keyword evidence="3" id="KW-1185">Reference proteome</keyword>
<evidence type="ECO:0000313" key="2">
    <source>
        <dbReference type="EMBL" id="CAG8596167.1"/>
    </source>
</evidence>
<dbReference type="SUPFAM" id="SSF57756">
    <property type="entry name" value="Retrovirus zinc finger-like domains"/>
    <property type="match status" value="1"/>
</dbReference>
<dbReference type="GO" id="GO:0008270">
    <property type="term" value="F:zinc ion binding"/>
    <property type="evidence" value="ECO:0007669"/>
    <property type="project" value="InterPro"/>
</dbReference>
<name>A0A9N9CEN9_9GLOM</name>
<organism evidence="2 3">
    <name type="scientific">Dentiscutata erythropus</name>
    <dbReference type="NCBI Taxonomy" id="1348616"/>
    <lineage>
        <taxon>Eukaryota</taxon>
        <taxon>Fungi</taxon>
        <taxon>Fungi incertae sedis</taxon>
        <taxon>Mucoromycota</taxon>
        <taxon>Glomeromycotina</taxon>
        <taxon>Glomeromycetes</taxon>
        <taxon>Diversisporales</taxon>
        <taxon>Gigasporaceae</taxon>
        <taxon>Dentiscutata</taxon>
    </lineage>
</organism>
<comment type="caution">
    <text evidence="2">The sequence shown here is derived from an EMBL/GenBank/DDBJ whole genome shotgun (WGS) entry which is preliminary data.</text>
</comment>
<dbReference type="InterPro" id="IPR036875">
    <property type="entry name" value="Znf_CCHC_sf"/>
</dbReference>
<dbReference type="EMBL" id="CAJVPY010003603">
    <property type="protein sequence ID" value="CAG8596167.1"/>
    <property type="molecule type" value="Genomic_DNA"/>
</dbReference>
<evidence type="ECO:0000313" key="3">
    <source>
        <dbReference type="Proteomes" id="UP000789405"/>
    </source>
</evidence>
<dbReference type="GO" id="GO:0003676">
    <property type="term" value="F:nucleic acid binding"/>
    <property type="evidence" value="ECO:0007669"/>
    <property type="project" value="InterPro"/>
</dbReference>
<accession>A0A9N9CEN9</accession>
<feature type="compositionally biased region" description="Basic residues" evidence="1">
    <location>
        <begin position="128"/>
        <end position="151"/>
    </location>
</feature>
<sequence>MIVKEQLFYGKVWGLVRTATDKCLLYQDHEFIQMIENYLAEMHNRERELIQASTANLEDSSDEENALKDDSDKESVLENVLDNENVLEDESDKEYIFSSIQLKNLLKVATKGRPKSVSHRKDNDKINKHLTHNNGKRKHGSNHNNSKRKRGPNLCSYCKESGHNIVRCPKKSIDQHQN</sequence>
<dbReference type="Proteomes" id="UP000789405">
    <property type="component" value="Unassembled WGS sequence"/>
</dbReference>
<protein>
    <submittedName>
        <fullName evidence="2">17242_t:CDS:1</fullName>
    </submittedName>
</protein>
<feature type="region of interest" description="Disordered" evidence="1">
    <location>
        <begin position="111"/>
        <end position="152"/>
    </location>
</feature>
<feature type="region of interest" description="Disordered" evidence="1">
    <location>
        <begin position="54"/>
        <end position="75"/>
    </location>
</feature>
<dbReference type="OrthoDB" id="2475645at2759"/>